<name>A0A5A7Q1E0_STRAF</name>
<dbReference type="EMBL" id="BKCP01005561">
    <property type="protein sequence ID" value="GER38953.1"/>
    <property type="molecule type" value="Genomic_DNA"/>
</dbReference>
<gene>
    <name evidence="2" type="ORF">STAS_15500</name>
</gene>
<comment type="caution">
    <text evidence="2">The sequence shown here is derived from an EMBL/GenBank/DDBJ whole genome shotgun (WGS) entry which is preliminary data.</text>
</comment>
<feature type="compositionally biased region" description="Low complexity" evidence="1">
    <location>
        <begin position="70"/>
        <end position="82"/>
    </location>
</feature>
<reference evidence="3" key="1">
    <citation type="journal article" date="2019" name="Curr. Biol.">
        <title>Genome Sequence of Striga asiatica Provides Insight into the Evolution of Plant Parasitism.</title>
        <authorList>
            <person name="Yoshida S."/>
            <person name="Kim S."/>
            <person name="Wafula E.K."/>
            <person name="Tanskanen J."/>
            <person name="Kim Y.M."/>
            <person name="Honaas L."/>
            <person name="Yang Z."/>
            <person name="Spallek T."/>
            <person name="Conn C.E."/>
            <person name="Ichihashi Y."/>
            <person name="Cheong K."/>
            <person name="Cui S."/>
            <person name="Der J.P."/>
            <person name="Gundlach H."/>
            <person name="Jiao Y."/>
            <person name="Hori C."/>
            <person name="Ishida J.K."/>
            <person name="Kasahara H."/>
            <person name="Kiba T."/>
            <person name="Kim M.S."/>
            <person name="Koo N."/>
            <person name="Laohavisit A."/>
            <person name="Lee Y.H."/>
            <person name="Lumba S."/>
            <person name="McCourt P."/>
            <person name="Mortimer J.C."/>
            <person name="Mutuku J.M."/>
            <person name="Nomura T."/>
            <person name="Sasaki-Sekimoto Y."/>
            <person name="Seto Y."/>
            <person name="Wang Y."/>
            <person name="Wakatake T."/>
            <person name="Sakakibara H."/>
            <person name="Demura T."/>
            <person name="Yamaguchi S."/>
            <person name="Yoneyama K."/>
            <person name="Manabe R.I."/>
            <person name="Nelson D.C."/>
            <person name="Schulman A.H."/>
            <person name="Timko M.P."/>
            <person name="dePamphilis C.W."/>
            <person name="Choi D."/>
            <person name="Shirasu K."/>
        </authorList>
    </citation>
    <scope>NUCLEOTIDE SEQUENCE [LARGE SCALE GENOMIC DNA]</scope>
    <source>
        <strain evidence="3">cv. UVA1</strain>
    </source>
</reference>
<accession>A0A5A7Q1E0</accession>
<feature type="region of interest" description="Disordered" evidence="1">
    <location>
        <begin position="1"/>
        <end position="97"/>
    </location>
</feature>
<dbReference type="AlphaFoldDB" id="A0A5A7Q1E0"/>
<evidence type="ECO:0000313" key="2">
    <source>
        <dbReference type="EMBL" id="GER38953.1"/>
    </source>
</evidence>
<sequence length="153" mass="16134">MLIPSLSLGGVGASPVHPQTAAPGRSRDANGGRGSIEFEITGSTTSLDPPAKQQGLHRIRNYLWSSNRNPSHSSTTPHSPVPIREGLPSQISAPPVTERRLPIVGFTSTSRCTTAVRNSICNRELDSPLMGHLKQQKRGASPGGGGGTVEEDH</sequence>
<evidence type="ECO:0000313" key="3">
    <source>
        <dbReference type="Proteomes" id="UP000325081"/>
    </source>
</evidence>
<protein>
    <submittedName>
        <fullName evidence="2">Threonine aldolase 1</fullName>
    </submittedName>
</protein>
<feature type="compositionally biased region" description="Gly residues" evidence="1">
    <location>
        <begin position="141"/>
        <end position="153"/>
    </location>
</feature>
<organism evidence="2 3">
    <name type="scientific">Striga asiatica</name>
    <name type="common">Asiatic witchweed</name>
    <name type="synonym">Buchnera asiatica</name>
    <dbReference type="NCBI Taxonomy" id="4170"/>
    <lineage>
        <taxon>Eukaryota</taxon>
        <taxon>Viridiplantae</taxon>
        <taxon>Streptophyta</taxon>
        <taxon>Embryophyta</taxon>
        <taxon>Tracheophyta</taxon>
        <taxon>Spermatophyta</taxon>
        <taxon>Magnoliopsida</taxon>
        <taxon>eudicotyledons</taxon>
        <taxon>Gunneridae</taxon>
        <taxon>Pentapetalae</taxon>
        <taxon>asterids</taxon>
        <taxon>lamiids</taxon>
        <taxon>Lamiales</taxon>
        <taxon>Orobanchaceae</taxon>
        <taxon>Buchnereae</taxon>
        <taxon>Striga</taxon>
    </lineage>
</organism>
<dbReference type="Proteomes" id="UP000325081">
    <property type="component" value="Unassembled WGS sequence"/>
</dbReference>
<proteinExistence type="predicted"/>
<feature type="region of interest" description="Disordered" evidence="1">
    <location>
        <begin position="127"/>
        <end position="153"/>
    </location>
</feature>
<keyword evidence="3" id="KW-1185">Reference proteome</keyword>
<evidence type="ECO:0000256" key="1">
    <source>
        <dbReference type="SAM" id="MobiDB-lite"/>
    </source>
</evidence>